<evidence type="ECO:0000259" key="1">
    <source>
        <dbReference type="PROSITE" id="PS51725"/>
    </source>
</evidence>
<dbReference type="RefSeq" id="WP_150458468.1">
    <property type="nucleotide sequence ID" value="NZ_VYKK01000015.1"/>
</dbReference>
<keyword evidence="3" id="KW-1185">Reference proteome</keyword>
<dbReference type="SUPFAM" id="SSF54909">
    <property type="entry name" value="Dimeric alpha+beta barrel"/>
    <property type="match status" value="1"/>
</dbReference>
<dbReference type="OrthoDB" id="1645001at2"/>
<sequence>MFIVMRTTIVDAGFSDRIVERFQAPGPLQERDGLLDISVMVNRKAKETEEVVTMIRWESEEAWKNWEKSEEHIQGHRNSRGQQPLEFIRSVAVQMYNVRMVKEGKAFGSGSARQAAE</sequence>
<dbReference type="Gene3D" id="3.30.70.100">
    <property type="match status" value="1"/>
</dbReference>
<gene>
    <name evidence="2" type="ORF">F4V43_11985</name>
</gene>
<dbReference type="InterPro" id="IPR011008">
    <property type="entry name" value="Dimeric_a/b-barrel"/>
</dbReference>
<dbReference type="Pfam" id="PF03992">
    <property type="entry name" value="ABM"/>
    <property type="match status" value="1"/>
</dbReference>
<dbReference type="InterPro" id="IPR050404">
    <property type="entry name" value="Heme-degrading_MO"/>
</dbReference>
<dbReference type="EMBL" id="VYKK01000015">
    <property type="protein sequence ID" value="KAA9004114.1"/>
    <property type="molecule type" value="Genomic_DNA"/>
</dbReference>
<evidence type="ECO:0000313" key="3">
    <source>
        <dbReference type="Proteomes" id="UP000367750"/>
    </source>
</evidence>
<proteinExistence type="predicted"/>
<evidence type="ECO:0000313" key="2">
    <source>
        <dbReference type="EMBL" id="KAA9004114.1"/>
    </source>
</evidence>
<dbReference type="PANTHER" id="PTHR34474:SF1">
    <property type="entry name" value="HEME-DEGRADING MONOOXYGENASE HMOA"/>
    <property type="match status" value="1"/>
</dbReference>
<name>A0A5J5G9A6_9BACL</name>
<comment type="caution">
    <text evidence="2">The sequence shown here is derived from an EMBL/GenBank/DDBJ whole genome shotgun (WGS) entry which is preliminary data.</text>
</comment>
<keyword evidence="2" id="KW-0560">Oxidoreductase</keyword>
<dbReference type="PANTHER" id="PTHR34474">
    <property type="entry name" value="SIGNAL TRANSDUCTION PROTEIN TRAP"/>
    <property type="match status" value="1"/>
</dbReference>
<dbReference type="AlphaFoldDB" id="A0A5J5G9A6"/>
<protein>
    <submittedName>
        <fullName evidence="2">Antibiotic biosynthesis monooxygenase</fullName>
    </submittedName>
</protein>
<feature type="domain" description="ABM" evidence="1">
    <location>
        <begin position="2"/>
        <end position="95"/>
    </location>
</feature>
<reference evidence="2 3" key="1">
    <citation type="submission" date="2019-09" db="EMBL/GenBank/DDBJ databases">
        <title>Bacillus ochoae sp. nov., Paenibacillus whitsoniae sp. nov., Paenibacillus spiritus sp. nov. Isolated from the Mars Exploration Rover during spacecraft assembly.</title>
        <authorList>
            <person name="Seuylemezian A."/>
            <person name="Vaishampayan P."/>
        </authorList>
    </citation>
    <scope>NUCLEOTIDE SEQUENCE [LARGE SCALE GENOMIC DNA]</scope>
    <source>
        <strain evidence="2 3">MER_111</strain>
    </source>
</reference>
<keyword evidence="2" id="KW-0503">Monooxygenase</keyword>
<dbReference type="InterPro" id="IPR007138">
    <property type="entry name" value="ABM_dom"/>
</dbReference>
<dbReference type="Proteomes" id="UP000367750">
    <property type="component" value="Unassembled WGS sequence"/>
</dbReference>
<dbReference type="GO" id="GO:0004497">
    <property type="term" value="F:monooxygenase activity"/>
    <property type="evidence" value="ECO:0007669"/>
    <property type="project" value="UniProtKB-KW"/>
</dbReference>
<organism evidence="2 3">
    <name type="scientific">Paenibacillus spiritus</name>
    <dbReference type="NCBI Taxonomy" id="2496557"/>
    <lineage>
        <taxon>Bacteria</taxon>
        <taxon>Bacillati</taxon>
        <taxon>Bacillota</taxon>
        <taxon>Bacilli</taxon>
        <taxon>Bacillales</taxon>
        <taxon>Paenibacillaceae</taxon>
        <taxon>Paenibacillus</taxon>
    </lineage>
</organism>
<accession>A0A5J5G9A6</accession>
<dbReference type="PROSITE" id="PS51725">
    <property type="entry name" value="ABM"/>
    <property type="match status" value="1"/>
</dbReference>